<dbReference type="InterPro" id="IPR036514">
    <property type="entry name" value="SGNH_hydro_sf"/>
</dbReference>
<dbReference type="Pfam" id="PF00657">
    <property type="entry name" value="Lipase_GDSL"/>
    <property type="match status" value="1"/>
</dbReference>
<evidence type="ECO:0008006" key="8">
    <source>
        <dbReference type="Google" id="ProtNLM"/>
    </source>
</evidence>
<proteinExistence type="inferred from homology"/>
<protein>
    <recommendedName>
        <fullName evidence="8">GDSL esterase/lipase</fullName>
    </recommendedName>
</protein>
<keyword evidence="4" id="KW-0325">Glycoprotein</keyword>
<evidence type="ECO:0000256" key="2">
    <source>
        <dbReference type="ARBA" id="ARBA00022729"/>
    </source>
</evidence>
<dbReference type="AlphaFoldDB" id="A0AAV2FXM4"/>
<dbReference type="Proteomes" id="UP001497516">
    <property type="component" value="Chromosome 7"/>
</dbReference>
<dbReference type="PANTHER" id="PTHR22835:SF683">
    <property type="entry name" value="OS05G0506800 PROTEIN"/>
    <property type="match status" value="1"/>
</dbReference>
<evidence type="ECO:0000313" key="6">
    <source>
        <dbReference type="EMBL" id="CAL1403121.1"/>
    </source>
</evidence>
<evidence type="ECO:0000256" key="3">
    <source>
        <dbReference type="ARBA" id="ARBA00022801"/>
    </source>
</evidence>
<dbReference type="GO" id="GO:0016788">
    <property type="term" value="F:hydrolase activity, acting on ester bonds"/>
    <property type="evidence" value="ECO:0007669"/>
    <property type="project" value="InterPro"/>
</dbReference>
<accession>A0AAV2FXM4</accession>
<name>A0AAV2FXM4_9ROSI</name>
<dbReference type="PANTHER" id="PTHR22835">
    <property type="entry name" value="ZINC FINGER FYVE DOMAIN CONTAINING PROTEIN"/>
    <property type="match status" value="1"/>
</dbReference>
<feature type="chain" id="PRO_5043427266" description="GDSL esterase/lipase" evidence="5">
    <location>
        <begin position="22"/>
        <end position="380"/>
    </location>
</feature>
<keyword evidence="2 5" id="KW-0732">Signal</keyword>
<evidence type="ECO:0000256" key="1">
    <source>
        <dbReference type="ARBA" id="ARBA00008668"/>
    </source>
</evidence>
<reference evidence="6 7" key="1">
    <citation type="submission" date="2024-04" db="EMBL/GenBank/DDBJ databases">
        <authorList>
            <person name="Fracassetti M."/>
        </authorList>
    </citation>
    <scope>NUCLEOTIDE SEQUENCE [LARGE SCALE GENOMIC DNA]</scope>
</reference>
<sequence length="380" mass="41632">MAPFVAILLFLPFLAAGFTAAAAPPPSKCYTSLFSFGDSATATGIQKTDNTPGTTAPHCAFPPYGESFFHKPTGRCSDGRTIVDFLSQYLRLPLLPPYWGETIPAAANATKNPYSHGANLAVVSATALDSNETGGASGCRNCSLSVQINRFKTLINSLHPTSAKRRAYLKKSLILLGEIGGVDYQRASFRNTTTSQSQVESLIPLVTKRIGAVIEDLIEFGAVNFVVPGDFPKGCFPSYLTKFQSSNQSDYDPTTGCLVYHNWFSARHNKLLKKEIERIRKLHRHVSVRYADYFSTGIRMHRNPEKYGIVKATMNKACCGAGGPYNYNPAAVCGRVGAVACGNPKAYIKWDDHHYTEAANRVIAGAVFKRRFQYRTACRN</sequence>
<dbReference type="CDD" id="cd01837">
    <property type="entry name" value="SGNH_plant_lipase_like"/>
    <property type="match status" value="1"/>
</dbReference>
<dbReference type="EMBL" id="OZ034820">
    <property type="protein sequence ID" value="CAL1403121.1"/>
    <property type="molecule type" value="Genomic_DNA"/>
</dbReference>
<keyword evidence="7" id="KW-1185">Reference proteome</keyword>
<feature type="signal peptide" evidence="5">
    <location>
        <begin position="1"/>
        <end position="21"/>
    </location>
</feature>
<dbReference type="InterPro" id="IPR001087">
    <property type="entry name" value="GDSL"/>
</dbReference>
<dbReference type="InterPro" id="IPR035669">
    <property type="entry name" value="SGNH_plant_lipase-like"/>
</dbReference>
<gene>
    <name evidence="6" type="ORF">LTRI10_LOCUS43076</name>
</gene>
<comment type="similarity">
    <text evidence="1">Belongs to the 'GDSL' lipolytic enzyme family.</text>
</comment>
<dbReference type="Gene3D" id="3.40.50.1110">
    <property type="entry name" value="SGNH hydrolase"/>
    <property type="match status" value="1"/>
</dbReference>
<keyword evidence="3" id="KW-0378">Hydrolase</keyword>
<evidence type="ECO:0000256" key="5">
    <source>
        <dbReference type="SAM" id="SignalP"/>
    </source>
</evidence>
<evidence type="ECO:0000256" key="4">
    <source>
        <dbReference type="ARBA" id="ARBA00023180"/>
    </source>
</evidence>
<evidence type="ECO:0000313" key="7">
    <source>
        <dbReference type="Proteomes" id="UP001497516"/>
    </source>
</evidence>
<organism evidence="6 7">
    <name type="scientific">Linum trigynum</name>
    <dbReference type="NCBI Taxonomy" id="586398"/>
    <lineage>
        <taxon>Eukaryota</taxon>
        <taxon>Viridiplantae</taxon>
        <taxon>Streptophyta</taxon>
        <taxon>Embryophyta</taxon>
        <taxon>Tracheophyta</taxon>
        <taxon>Spermatophyta</taxon>
        <taxon>Magnoliopsida</taxon>
        <taxon>eudicotyledons</taxon>
        <taxon>Gunneridae</taxon>
        <taxon>Pentapetalae</taxon>
        <taxon>rosids</taxon>
        <taxon>fabids</taxon>
        <taxon>Malpighiales</taxon>
        <taxon>Linaceae</taxon>
        <taxon>Linum</taxon>
    </lineage>
</organism>